<evidence type="ECO:0000259" key="7">
    <source>
        <dbReference type="Pfam" id="PF16335"/>
    </source>
</evidence>
<protein>
    <recommendedName>
        <fullName evidence="12">DUF1793-domain-containing protein</fullName>
    </recommendedName>
</protein>
<dbReference type="InterPro" id="IPR052743">
    <property type="entry name" value="Glutaminase_GtaA"/>
</dbReference>
<evidence type="ECO:0000256" key="5">
    <source>
        <dbReference type="SAM" id="MobiDB-lite"/>
    </source>
</evidence>
<feature type="domain" description="Glutaminase A central" evidence="7">
    <location>
        <begin position="537"/>
        <end position="884"/>
    </location>
</feature>
<dbReference type="Proteomes" id="UP000309340">
    <property type="component" value="Unassembled WGS sequence"/>
</dbReference>
<dbReference type="SUPFAM" id="SSF81338">
    <property type="entry name" value="Aquaporin-like"/>
    <property type="match status" value="1"/>
</dbReference>
<dbReference type="GO" id="GO:0005975">
    <property type="term" value="P:carbohydrate metabolic process"/>
    <property type="evidence" value="ECO:0007669"/>
    <property type="project" value="InterPro"/>
</dbReference>
<dbReference type="SUPFAM" id="SSF48208">
    <property type="entry name" value="Six-hairpin glycosidases"/>
    <property type="match status" value="2"/>
</dbReference>
<dbReference type="PANTHER" id="PTHR31987">
    <property type="entry name" value="GLUTAMINASE A-RELATED"/>
    <property type="match status" value="1"/>
</dbReference>
<keyword evidence="4 6" id="KW-0472">Membrane</keyword>
<feature type="domain" description="DUF7918" evidence="9">
    <location>
        <begin position="976"/>
        <end position="1099"/>
    </location>
</feature>
<dbReference type="InterPro" id="IPR032514">
    <property type="entry name" value="GtaA_central"/>
</dbReference>
<dbReference type="Pfam" id="PF25534">
    <property type="entry name" value="DUF7918"/>
    <property type="match status" value="1"/>
</dbReference>
<dbReference type="InterPro" id="IPR008928">
    <property type="entry name" value="6-hairpin_glycosidase_sf"/>
</dbReference>
<name>A0A4U0X1B3_9PEZI</name>
<dbReference type="Gene3D" id="1.20.1080.10">
    <property type="entry name" value="Glycerol uptake facilitator protein"/>
    <property type="match status" value="1"/>
</dbReference>
<organism evidence="10 11">
    <name type="scientific">Friedmanniomyces simplex</name>
    <dbReference type="NCBI Taxonomy" id="329884"/>
    <lineage>
        <taxon>Eukaryota</taxon>
        <taxon>Fungi</taxon>
        <taxon>Dikarya</taxon>
        <taxon>Ascomycota</taxon>
        <taxon>Pezizomycotina</taxon>
        <taxon>Dothideomycetes</taxon>
        <taxon>Dothideomycetidae</taxon>
        <taxon>Mycosphaerellales</taxon>
        <taxon>Teratosphaeriaceae</taxon>
        <taxon>Friedmanniomyces</taxon>
    </lineage>
</organism>
<dbReference type="AlphaFoldDB" id="A0A4U0X1B3"/>
<evidence type="ECO:0000313" key="10">
    <source>
        <dbReference type="EMBL" id="TKA68035.1"/>
    </source>
</evidence>
<feature type="region of interest" description="Disordered" evidence="5">
    <location>
        <begin position="1138"/>
        <end position="1188"/>
    </location>
</feature>
<evidence type="ECO:0000259" key="8">
    <source>
        <dbReference type="Pfam" id="PF17168"/>
    </source>
</evidence>
<feature type="transmembrane region" description="Helical" evidence="6">
    <location>
        <begin position="95"/>
        <end position="114"/>
    </location>
</feature>
<feature type="domain" description="Glutaminase A central" evidence="7">
    <location>
        <begin position="287"/>
        <end position="535"/>
    </location>
</feature>
<evidence type="ECO:0000256" key="6">
    <source>
        <dbReference type="SAM" id="Phobius"/>
    </source>
</evidence>
<dbReference type="Pfam" id="PF16335">
    <property type="entry name" value="GtaA_6_Hairpin"/>
    <property type="match status" value="2"/>
</dbReference>
<dbReference type="STRING" id="329884.A0A4U0X1B3"/>
<evidence type="ECO:0000259" key="9">
    <source>
        <dbReference type="Pfam" id="PF25534"/>
    </source>
</evidence>
<keyword evidence="11" id="KW-1185">Reference proteome</keyword>
<evidence type="ECO:0000313" key="11">
    <source>
        <dbReference type="Proteomes" id="UP000309340"/>
    </source>
</evidence>
<reference evidence="10 11" key="1">
    <citation type="submission" date="2017-03" db="EMBL/GenBank/DDBJ databases">
        <title>Genomes of endolithic fungi from Antarctica.</title>
        <authorList>
            <person name="Coleine C."/>
            <person name="Masonjones S."/>
            <person name="Stajich J.E."/>
        </authorList>
    </citation>
    <scope>NUCLEOTIDE SEQUENCE [LARGE SCALE GENOMIC DNA]</scope>
    <source>
        <strain evidence="10 11">CCFEE 5184</strain>
    </source>
</reference>
<accession>A0A4U0X1B3</accession>
<feature type="transmembrane region" description="Helical" evidence="6">
    <location>
        <begin position="176"/>
        <end position="200"/>
    </location>
</feature>
<evidence type="ECO:0000256" key="3">
    <source>
        <dbReference type="ARBA" id="ARBA00022989"/>
    </source>
</evidence>
<dbReference type="GO" id="GO:0016020">
    <property type="term" value="C:membrane"/>
    <property type="evidence" value="ECO:0007669"/>
    <property type="project" value="UniProtKB-SubCell"/>
</dbReference>
<feature type="transmembrane region" description="Helical" evidence="6">
    <location>
        <begin position="121"/>
        <end position="143"/>
    </location>
</feature>
<dbReference type="EMBL" id="NAJQ01000536">
    <property type="protein sequence ID" value="TKA68035.1"/>
    <property type="molecule type" value="Genomic_DNA"/>
</dbReference>
<comment type="subcellular location">
    <subcellularLocation>
        <location evidence="1">Membrane</location>
        <topology evidence="1">Multi-pass membrane protein</topology>
    </subcellularLocation>
</comment>
<keyword evidence="3 6" id="KW-1133">Transmembrane helix</keyword>
<keyword evidence="2 6" id="KW-0812">Transmembrane</keyword>
<comment type="caution">
    <text evidence="10">The sequence shown here is derived from an EMBL/GenBank/DDBJ whole genome shotgun (WGS) entry which is preliminary data.</text>
</comment>
<evidence type="ECO:0000256" key="4">
    <source>
        <dbReference type="ARBA" id="ARBA00023136"/>
    </source>
</evidence>
<dbReference type="Pfam" id="PF17168">
    <property type="entry name" value="DUF5127"/>
    <property type="match status" value="1"/>
</dbReference>
<feature type="domain" description="Glutaminase A N-terminal" evidence="8">
    <location>
        <begin position="206"/>
        <end position="279"/>
    </location>
</feature>
<evidence type="ECO:0000256" key="1">
    <source>
        <dbReference type="ARBA" id="ARBA00004141"/>
    </source>
</evidence>
<sequence>MADEPKAAATAISHARYPGSFNAIRNRPSFTNGGSSVSEPAFAGRIGGNQEFVANNEELLNKPPDAAPISNIRDALRLDGFRKIEPWRMAVIEGWGTFFLIGCFGAGASGLTMLSPSISLFAATLYGALLNVIGLTLFIFSAAPASGGHLNPTIPIATFFAVLSFGVGLDPRQGKVFGTALSPVLVGLTLGFGTLASSLAKPGYTGISYSLDLGKVGESGTNVTFAIGYWRQSAVDYLGDARTAYFSATCSDPACGCVHVLEDFAAADTEARTFDAAIAGKAASVAGTNYSDIVTLSVRQAFGAMDVTISEETLDTSDPLAFVKEISSDGNVNTIDVIYLMAPMLYVLAPDYLRLLLEPIMRYLATSGWPHDYAVHDLGAAYPNATGHDNGTAEQMPVEECGSLLTLAYIYQLATGDKDWAQQYQGLFQKYADYLVTNGLYPTQQLSSDDGLGDIANQTGLAIKAAIGLNAYGVMTGQSNYSDIGKQFAKTLYDDKAGTDQNRTHFTCSQGKDDSWGMMYNLYPDVLLNLSTFPVAADIVTLSVRQAFGAMDVTISEETLDTSDPLAFVKEISSDGNVNTIDVIYLMAPMLYVLAPDYLRLLLEPIMRYLATSGWPHDYAVHDLGAAYPNATGHDNGTAEQMPVEECGSLLTLAYIYQLATGDKDWAQQYQGLFQKYADYLVTNGLYPTQQLSSDDGLGDIANQTGLAIKAAIGLNAYGVMTGQSNYSDIGKQFAKTLYDDKAGTDQNRTHFTCSQGKDDSWGMMYNLYPDVLLNLSTFPVAAYAMQSSYYSTVRMPGGVPLDSLVDFGKTDWMTFAAATAVAPGLDNVGVRDMFTDDIHEYMANGINTVPFSDKFHLQDNGSFVTGQWSQYKARPVVGGHFAIMALDGPGQSGAGATKSGGNGGDESGWVQIIYKRLSSYFYYHWAATMVAIDLLPGIHICVKVAGQALTEHEDHDEEEPDRTATRYISRSRQNGREVKRYRFATLETAREGQTFAGDASKLKDLGSIIITVHQMRWTGATVAAIGSKDLPTVGVVSEKALKGQALSHSVDFAAPVPCKTAEYFTAEPVRGLPNPYATIVFRYRSLETLKSMLIVPRTPTPPPLEERDYDTVDREGFLELQRQLKALKEQKVGADVKVKRERTDENPRPRKVARPTRNSTLLELDDDGGVRESSTPSVVPREIIELD</sequence>
<dbReference type="InterPro" id="IPR057678">
    <property type="entry name" value="DUF7918"/>
</dbReference>
<dbReference type="PANTHER" id="PTHR31987:SF14">
    <property type="entry name" value="PUTATIVE (AFU_ORTHOLOGUE AFUA_6G09910)-RELATED"/>
    <property type="match status" value="1"/>
</dbReference>
<evidence type="ECO:0000256" key="2">
    <source>
        <dbReference type="ARBA" id="ARBA00022692"/>
    </source>
</evidence>
<dbReference type="OrthoDB" id="3918848at2759"/>
<evidence type="ECO:0008006" key="12">
    <source>
        <dbReference type="Google" id="ProtNLM"/>
    </source>
</evidence>
<proteinExistence type="predicted"/>
<feature type="transmembrane region" description="Helical" evidence="6">
    <location>
        <begin position="149"/>
        <end position="169"/>
    </location>
</feature>
<gene>
    <name evidence="10" type="ORF">B0A55_08369</name>
</gene>
<dbReference type="InterPro" id="IPR033433">
    <property type="entry name" value="GtaA_N"/>
</dbReference>
<dbReference type="InterPro" id="IPR023271">
    <property type="entry name" value="Aquaporin-like"/>
</dbReference>
<feature type="compositionally biased region" description="Basic and acidic residues" evidence="5">
    <location>
        <begin position="1138"/>
        <end position="1149"/>
    </location>
</feature>